<evidence type="ECO:0000313" key="3">
    <source>
        <dbReference type="EMBL" id="MFD1164602.1"/>
    </source>
</evidence>
<dbReference type="InterPro" id="IPR037108">
    <property type="entry name" value="TM1727-like_C_sf"/>
</dbReference>
<evidence type="ECO:0000259" key="1">
    <source>
        <dbReference type="Pfam" id="PF10727"/>
    </source>
</evidence>
<dbReference type="InterPro" id="IPR018931">
    <property type="entry name" value="DUF2520"/>
</dbReference>
<dbReference type="PANTHER" id="PTHR40459">
    <property type="entry name" value="CONSERVED HYPOTHETICAL ALANINE AND LEUCINE RICH PROTEIN"/>
    <property type="match status" value="1"/>
</dbReference>
<protein>
    <submittedName>
        <fullName evidence="3">Rossmann-like and DUF2520 domain-containing protein</fullName>
    </submittedName>
</protein>
<name>A0ABW3RJ67_9SPHI</name>
<feature type="domain" description="DUF2520" evidence="2">
    <location>
        <begin position="124"/>
        <end position="247"/>
    </location>
</feature>
<organism evidence="3 4">
    <name type="scientific">Sphingobacterium daejeonense</name>
    <dbReference type="NCBI Taxonomy" id="371142"/>
    <lineage>
        <taxon>Bacteria</taxon>
        <taxon>Pseudomonadati</taxon>
        <taxon>Bacteroidota</taxon>
        <taxon>Sphingobacteriia</taxon>
        <taxon>Sphingobacteriales</taxon>
        <taxon>Sphingobacteriaceae</taxon>
        <taxon>Sphingobacterium</taxon>
    </lineage>
</organism>
<dbReference type="InterPro" id="IPR008927">
    <property type="entry name" value="6-PGluconate_DH-like_C_sf"/>
</dbReference>
<dbReference type="Pfam" id="PF10728">
    <property type="entry name" value="DUF2520"/>
    <property type="match status" value="1"/>
</dbReference>
<dbReference type="EMBL" id="JBHTKY010000002">
    <property type="protein sequence ID" value="MFD1164602.1"/>
    <property type="molecule type" value="Genomic_DNA"/>
</dbReference>
<evidence type="ECO:0000313" key="4">
    <source>
        <dbReference type="Proteomes" id="UP001597205"/>
    </source>
</evidence>
<accession>A0ABW3RJ67</accession>
<dbReference type="Gene3D" id="3.40.50.720">
    <property type="entry name" value="NAD(P)-binding Rossmann-like Domain"/>
    <property type="match status" value="1"/>
</dbReference>
<sequence>MKIVLIGSGNIATHLGKAFSDAGHQIVQVYSKTLANASALANVLDSEAIDNLNQIDLDSDLYLVAVTDSAISHVADGIPKNLKGIVAHCSGATDISVLKDFNQHGVIYPVQSFSKDKDLDLSHTPFGIETNTEFNYDILLGLAGQVSDYVFRCNTKQRLALHISAVFANNFSNALFQISYDLLAEHELSFDMIRPIILETAEKVQNHIPKDVQTGPALRNDNSTMLTHFNFISSHPDWQLIYQKISDLIIKTRENKSEN</sequence>
<reference evidence="4" key="1">
    <citation type="journal article" date="2019" name="Int. J. Syst. Evol. Microbiol.">
        <title>The Global Catalogue of Microorganisms (GCM) 10K type strain sequencing project: providing services to taxonomists for standard genome sequencing and annotation.</title>
        <authorList>
            <consortium name="The Broad Institute Genomics Platform"/>
            <consortium name="The Broad Institute Genome Sequencing Center for Infectious Disease"/>
            <person name="Wu L."/>
            <person name="Ma J."/>
        </authorList>
    </citation>
    <scope>NUCLEOTIDE SEQUENCE [LARGE SCALE GENOMIC DNA]</scope>
    <source>
        <strain evidence="4">CCUG 52468</strain>
    </source>
</reference>
<dbReference type="InterPro" id="IPR036291">
    <property type="entry name" value="NAD(P)-bd_dom_sf"/>
</dbReference>
<dbReference type="SUPFAM" id="SSF48179">
    <property type="entry name" value="6-phosphogluconate dehydrogenase C-terminal domain-like"/>
    <property type="match status" value="1"/>
</dbReference>
<dbReference type="RefSeq" id="WP_380894700.1">
    <property type="nucleotide sequence ID" value="NZ_JBHTKY010000002.1"/>
</dbReference>
<evidence type="ECO:0000259" key="2">
    <source>
        <dbReference type="Pfam" id="PF10728"/>
    </source>
</evidence>
<dbReference type="SUPFAM" id="SSF51735">
    <property type="entry name" value="NAD(P)-binding Rossmann-fold domains"/>
    <property type="match status" value="1"/>
</dbReference>
<dbReference type="PANTHER" id="PTHR40459:SF1">
    <property type="entry name" value="CONSERVED HYPOTHETICAL ALANINE AND LEUCINE RICH PROTEIN"/>
    <property type="match status" value="1"/>
</dbReference>
<comment type="caution">
    <text evidence="3">The sequence shown here is derived from an EMBL/GenBank/DDBJ whole genome shotgun (WGS) entry which is preliminary data.</text>
</comment>
<feature type="domain" description="Putative oxidoreductase/dehydrogenase Rossmann-like" evidence="1">
    <location>
        <begin position="2"/>
        <end position="107"/>
    </location>
</feature>
<dbReference type="Pfam" id="PF10727">
    <property type="entry name" value="Rossmann-like"/>
    <property type="match status" value="1"/>
</dbReference>
<dbReference type="InterPro" id="IPR019665">
    <property type="entry name" value="OxRdtase/DH_put_Rossmann_dom"/>
</dbReference>
<keyword evidence="4" id="KW-1185">Reference proteome</keyword>
<proteinExistence type="predicted"/>
<dbReference type="Gene3D" id="1.10.1040.20">
    <property type="entry name" value="ProC-like, C-terminal domain"/>
    <property type="match status" value="1"/>
</dbReference>
<gene>
    <name evidence="3" type="ORF">ACFQ2C_03185</name>
</gene>
<dbReference type="Proteomes" id="UP001597205">
    <property type="component" value="Unassembled WGS sequence"/>
</dbReference>